<evidence type="ECO:0000256" key="3">
    <source>
        <dbReference type="ARBA" id="ARBA00022692"/>
    </source>
</evidence>
<keyword evidence="4" id="KW-0732">Signal</keyword>
<reference evidence="8 9" key="1">
    <citation type="submission" date="2019-12" db="EMBL/GenBank/DDBJ databases">
        <authorList>
            <person name="Alioto T."/>
            <person name="Alioto T."/>
            <person name="Gomez Garrido J."/>
        </authorList>
    </citation>
    <scope>NUCLEOTIDE SEQUENCE [LARGE SCALE GENOMIC DNA]</scope>
</reference>
<sequence length="110" mass="12699">MSYKSDIYSYGMMVLEMAGAKKIVEVGSTKSSENYFPDQVYELIVVRETMKFDEFMSREDKETARKMFLVTKAIEVEVLVLAEVPLNQIRNEALKKGLSRSPHVHNMPKF</sequence>
<evidence type="ECO:0000256" key="7">
    <source>
        <dbReference type="ARBA" id="ARBA00023180"/>
    </source>
</evidence>
<dbReference type="GO" id="GO:0016020">
    <property type="term" value="C:membrane"/>
    <property type="evidence" value="ECO:0007669"/>
    <property type="project" value="UniProtKB-SubCell"/>
</dbReference>
<dbReference type="Proteomes" id="UP000594638">
    <property type="component" value="Unassembled WGS sequence"/>
</dbReference>
<keyword evidence="9" id="KW-1185">Reference proteome</keyword>
<evidence type="ECO:0000256" key="6">
    <source>
        <dbReference type="ARBA" id="ARBA00023136"/>
    </source>
</evidence>
<keyword evidence="5" id="KW-1133">Transmembrane helix</keyword>
<keyword evidence="8" id="KW-0808">Transferase</keyword>
<proteinExistence type="predicted"/>
<evidence type="ECO:0000313" key="8">
    <source>
        <dbReference type="EMBL" id="CAA3024228.1"/>
    </source>
</evidence>
<keyword evidence="3" id="KW-0812">Transmembrane</keyword>
<organism evidence="8 9">
    <name type="scientific">Olea europaea subsp. europaea</name>
    <dbReference type="NCBI Taxonomy" id="158383"/>
    <lineage>
        <taxon>Eukaryota</taxon>
        <taxon>Viridiplantae</taxon>
        <taxon>Streptophyta</taxon>
        <taxon>Embryophyta</taxon>
        <taxon>Tracheophyta</taxon>
        <taxon>Spermatophyta</taxon>
        <taxon>Magnoliopsida</taxon>
        <taxon>eudicotyledons</taxon>
        <taxon>Gunneridae</taxon>
        <taxon>Pentapetalae</taxon>
        <taxon>asterids</taxon>
        <taxon>lamiids</taxon>
        <taxon>Lamiales</taxon>
        <taxon>Oleaceae</taxon>
        <taxon>Oleeae</taxon>
        <taxon>Olea</taxon>
    </lineage>
</organism>
<dbReference type="PANTHER" id="PTHR27009">
    <property type="entry name" value="RUST RESISTANCE KINASE LR10-RELATED"/>
    <property type="match status" value="1"/>
</dbReference>
<comment type="caution">
    <text evidence="8">The sequence shown here is derived from an EMBL/GenBank/DDBJ whole genome shotgun (WGS) entry which is preliminary data.</text>
</comment>
<dbReference type="GO" id="GO:0004674">
    <property type="term" value="F:protein serine/threonine kinase activity"/>
    <property type="evidence" value="ECO:0007669"/>
    <property type="project" value="UniProtKB-KW"/>
</dbReference>
<comment type="subcellular location">
    <subcellularLocation>
        <location evidence="1">Membrane</location>
        <topology evidence="1">Single-pass type I membrane protein</topology>
    </subcellularLocation>
</comment>
<keyword evidence="8" id="KW-0418">Kinase</keyword>
<evidence type="ECO:0000256" key="1">
    <source>
        <dbReference type="ARBA" id="ARBA00004479"/>
    </source>
</evidence>
<dbReference type="InterPro" id="IPR045874">
    <property type="entry name" value="LRK10/LRL21-25-like"/>
</dbReference>
<protein>
    <submittedName>
        <fullName evidence="8">Serine threonine kinase</fullName>
    </submittedName>
</protein>
<evidence type="ECO:0000256" key="5">
    <source>
        <dbReference type="ARBA" id="ARBA00022989"/>
    </source>
</evidence>
<name>A0A8S0V1J9_OLEEU</name>
<accession>A0A8S0V1J9</accession>
<evidence type="ECO:0000313" key="9">
    <source>
        <dbReference type="Proteomes" id="UP000594638"/>
    </source>
</evidence>
<keyword evidence="2" id="KW-0723">Serine/threonine-protein kinase</keyword>
<dbReference type="Gramene" id="OE9A022199T1">
    <property type="protein sequence ID" value="OE9A022199C1"/>
    <property type="gene ID" value="OE9A022199"/>
</dbReference>
<gene>
    <name evidence="8" type="ORF">OLEA9_A022199</name>
</gene>
<keyword evidence="7" id="KW-0325">Glycoprotein</keyword>
<evidence type="ECO:0000256" key="4">
    <source>
        <dbReference type="ARBA" id="ARBA00022729"/>
    </source>
</evidence>
<dbReference type="OrthoDB" id="970803at2759"/>
<evidence type="ECO:0000256" key="2">
    <source>
        <dbReference type="ARBA" id="ARBA00022527"/>
    </source>
</evidence>
<dbReference type="AlphaFoldDB" id="A0A8S0V1J9"/>
<keyword evidence="6" id="KW-0472">Membrane</keyword>
<dbReference type="EMBL" id="CACTIH010009104">
    <property type="protein sequence ID" value="CAA3024228.1"/>
    <property type="molecule type" value="Genomic_DNA"/>
</dbReference>